<comment type="caution">
    <text evidence="1">The sequence shown here is derived from an EMBL/GenBank/DDBJ whole genome shotgun (WGS) entry which is preliminary data.</text>
</comment>
<dbReference type="RefSeq" id="WP_220299758.1">
    <property type="nucleotide sequence ID" value="NZ_JAEUAW010000003.1"/>
</dbReference>
<reference evidence="1 2" key="1">
    <citation type="journal article" date="2021" name="MBio">
        <title>Poor Competitiveness of Bradyrhizobium in Pigeon Pea Root Colonization in Indian Soils.</title>
        <authorList>
            <person name="Chalasani D."/>
            <person name="Basu A."/>
            <person name="Pullabhotla S.V.S.R.N."/>
            <person name="Jorrin B."/>
            <person name="Neal A.L."/>
            <person name="Poole P.S."/>
            <person name="Podile A.R."/>
            <person name="Tkacz A."/>
        </authorList>
    </citation>
    <scope>NUCLEOTIDE SEQUENCE [LARGE SCALE GENOMIC DNA]</scope>
    <source>
        <strain evidence="1 2">HU14</strain>
    </source>
</reference>
<name>A0ABS7HJY1_9MICO</name>
<gene>
    <name evidence="1" type="ORF">JNB62_05015</name>
</gene>
<keyword evidence="2" id="KW-1185">Reference proteome</keyword>
<evidence type="ECO:0000313" key="2">
    <source>
        <dbReference type="Proteomes" id="UP001196843"/>
    </source>
</evidence>
<accession>A0ABS7HJY1</accession>
<sequence length="45" mass="5175">MTPSQIGVILADLCRLMNAWLQSIGVNSGVTDEDREYISWEKDRY</sequence>
<organism evidence="1 2">
    <name type="scientific">Microbacterium jejuense</name>
    <dbReference type="NCBI Taxonomy" id="1263637"/>
    <lineage>
        <taxon>Bacteria</taxon>
        <taxon>Bacillati</taxon>
        <taxon>Actinomycetota</taxon>
        <taxon>Actinomycetes</taxon>
        <taxon>Micrococcales</taxon>
        <taxon>Microbacteriaceae</taxon>
        <taxon>Microbacterium</taxon>
    </lineage>
</organism>
<proteinExistence type="predicted"/>
<dbReference type="EMBL" id="JAEUAW010000003">
    <property type="protein sequence ID" value="MBW9093035.1"/>
    <property type="molecule type" value="Genomic_DNA"/>
</dbReference>
<protein>
    <submittedName>
        <fullName evidence="1">Uncharacterized protein</fullName>
    </submittedName>
</protein>
<dbReference type="Proteomes" id="UP001196843">
    <property type="component" value="Unassembled WGS sequence"/>
</dbReference>
<evidence type="ECO:0000313" key="1">
    <source>
        <dbReference type="EMBL" id="MBW9093035.1"/>
    </source>
</evidence>